<reference evidence="4" key="1">
    <citation type="submission" date="2023-03" db="EMBL/GenBank/DDBJ databases">
        <title>Chromosome-level genomes of two armyworms, Mythimna separata and Mythimna loreyi, provide insights into the biosynthesis and reception of sex pheromones.</title>
        <authorList>
            <person name="Zhao H."/>
        </authorList>
    </citation>
    <scope>NUCLEOTIDE SEQUENCE</scope>
    <source>
        <strain evidence="4">BeijingLab</strain>
        <tissue evidence="4">Pupa</tissue>
    </source>
</reference>
<accession>A0AAD7YT27</accession>
<dbReference type="PANTHER" id="PTHR12499:SF0">
    <property type="entry name" value="OPTIC ATROPHY 3 PROTEIN"/>
    <property type="match status" value="1"/>
</dbReference>
<evidence type="ECO:0000313" key="4">
    <source>
        <dbReference type="EMBL" id="KAJ8725985.1"/>
    </source>
</evidence>
<evidence type="ECO:0000256" key="2">
    <source>
        <dbReference type="ARBA" id="ARBA00023054"/>
    </source>
</evidence>
<dbReference type="PANTHER" id="PTHR12499">
    <property type="entry name" value="OPTIC ATROPHY 3 PROTEIN OPA3"/>
    <property type="match status" value="1"/>
</dbReference>
<keyword evidence="5" id="KW-1185">Reference proteome</keyword>
<organism evidence="4 5">
    <name type="scientific">Mythimna separata</name>
    <name type="common">Oriental armyworm</name>
    <name type="synonym">Pseudaletia separata</name>
    <dbReference type="NCBI Taxonomy" id="271217"/>
    <lineage>
        <taxon>Eukaryota</taxon>
        <taxon>Metazoa</taxon>
        <taxon>Ecdysozoa</taxon>
        <taxon>Arthropoda</taxon>
        <taxon>Hexapoda</taxon>
        <taxon>Insecta</taxon>
        <taxon>Pterygota</taxon>
        <taxon>Neoptera</taxon>
        <taxon>Endopterygota</taxon>
        <taxon>Lepidoptera</taxon>
        <taxon>Glossata</taxon>
        <taxon>Ditrysia</taxon>
        <taxon>Noctuoidea</taxon>
        <taxon>Noctuidae</taxon>
        <taxon>Noctuinae</taxon>
        <taxon>Hadenini</taxon>
        <taxon>Mythimna</taxon>
    </lineage>
</organism>
<keyword evidence="2" id="KW-0175">Coiled coil</keyword>
<sequence length="236" mass="25819">MAPAGHFPLFRLGTLLARQLSKPIADRIKQFALDHPWFRRAVCARTGRAFHTVQLRLRLWTLALRQPRALPPLSEQAALSAGADILGEIAVFGLGGLIVVYEVNRQADKQEDKVLEEESRRVAVLLSLEELRRELALQQRDLDRLQAALRRLAPPRRAAPPPAPTPPSPERSTPPMSSSPTTPTSERSTSPASASPISPKSEHCTPPLSDSSTPPPPDSTTPPTTEYPPPPVSVRE</sequence>
<dbReference type="InterPro" id="IPR010754">
    <property type="entry name" value="OPA3-like"/>
</dbReference>
<comment type="similarity">
    <text evidence="1">Belongs to the OPA3 family.</text>
</comment>
<feature type="compositionally biased region" description="Low complexity" evidence="3">
    <location>
        <begin position="170"/>
        <end position="212"/>
    </location>
</feature>
<evidence type="ECO:0000256" key="1">
    <source>
        <dbReference type="ARBA" id="ARBA00007584"/>
    </source>
</evidence>
<dbReference type="Proteomes" id="UP001231518">
    <property type="component" value="Chromosome 10"/>
</dbReference>
<dbReference type="GO" id="GO:0005739">
    <property type="term" value="C:mitochondrion"/>
    <property type="evidence" value="ECO:0007669"/>
    <property type="project" value="TreeGrafter"/>
</dbReference>
<protein>
    <recommendedName>
        <fullName evidence="6">OPA3-like protein</fullName>
    </recommendedName>
</protein>
<dbReference type="EMBL" id="JARGEI010000009">
    <property type="protein sequence ID" value="KAJ8725985.1"/>
    <property type="molecule type" value="Genomic_DNA"/>
</dbReference>
<feature type="region of interest" description="Disordered" evidence="3">
    <location>
        <begin position="151"/>
        <end position="236"/>
    </location>
</feature>
<dbReference type="AlphaFoldDB" id="A0AAD7YT27"/>
<gene>
    <name evidence="4" type="ORF">PYW07_000683</name>
</gene>
<proteinExistence type="inferred from homology"/>
<evidence type="ECO:0000313" key="5">
    <source>
        <dbReference type="Proteomes" id="UP001231518"/>
    </source>
</evidence>
<dbReference type="GO" id="GO:0019216">
    <property type="term" value="P:regulation of lipid metabolic process"/>
    <property type="evidence" value="ECO:0007669"/>
    <property type="project" value="TreeGrafter"/>
</dbReference>
<evidence type="ECO:0000256" key="3">
    <source>
        <dbReference type="SAM" id="MobiDB-lite"/>
    </source>
</evidence>
<feature type="compositionally biased region" description="Pro residues" evidence="3">
    <location>
        <begin position="157"/>
        <end position="169"/>
    </location>
</feature>
<dbReference type="Pfam" id="PF07047">
    <property type="entry name" value="OPA3"/>
    <property type="match status" value="1"/>
</dbReference>
<comment type="caution">
    <text evidence="4">The sequence shown here is derived from an EMBL/GenBank/DDBJ whole genome shotgun (WGS) entry which is preliminary data.</text>
</comment>
<evidence type="ECO:0008006" key="6">
    <source>
        <dbReference type="Google" id="ProtNLM"/>
    </source>
</evidence>
<feature type="compositionally biased region" description="Pro residues" evidence="3">
    <location>
        <begin position="213"/>
        <end position="236"/>
    </location>
</feature>
<name>A0AAD7YT27_MYTSE</name>